<dbReference type="Pfam" id="PF01843">
    <property type="entry name" value="DIL"/>
    <property type="match status" value="1"/>
</dbReference>
<dbReference type="SMART" id="SM01132">
    <property type="entry name" value="DIL"/>
    <property type="match status" value="1"/>
</dbReference>
<proteinExistence type="predicted"/>
<reference evidence="2" key="1">
    <citation type="journal article" date="2018" name="Nat. Plants">
        <title>Whole-genome landscape of Medicago truncatula symbiotic genes.</title>
        <authorList>
            <person name="Pecrix Y."/>
            <person name="Gamas P."/>
            <person name="Carrere S."/>
        </authorList>
    </citation>
    <scope>NUCLEOTIDE SEQUENCE</scope>
    <source>
        <tissue evidence="2">Leaves</tissue>
    </source>
</reference>
<sequence>MTLISNIKYNGVSQSFRSSSSLSSSGIDVVQQVEAKYPALLFKQQLAAFVEKIYGILRENMKNDLSPLLSSCIKEHQTGNDNSEPTGSWLNIIECLNRYFKILKENYVPPVLIRKVFNQTFQYINAEIFNSLILQKECCTFNNGEYVKSGLAELEVWCTEATEEYIGPSLDELNYSKQAVSFLVSEKKDELSYDDLTNDICPVLSSQQLYRICTLYSDENDNAKSVSSDVTSRLKLLMTDDTGDDEQSYMLEDNSR</sequence>
<dbReference type="PANTHER" id="PTHR16027">
    <property type="entry name" value="DILUTE DOMAIN-CONTAINING PROTEIN YPR089W"/>
    <property type="match status" value="1"/>
</dbReference>
<dbReference type="Proteomes" id="UP000265566">
    <property type="component" value="Chromosome 1"/>
</dbReference>
<evidence type="ECO:0000313" key="2">
    <source>
        <dbReference type="EMBL" id="RHN78324.1"/>
    </source>
</evidence>
<name>A0A396JMA2_MEDTR</name>
<dbReference type="AlphaFoldDB" id="A0A396JMA2"/>
<feature type="domain" description="Dilute" evidence="1">
    <location>
        <begin position="23"/>
        <end position="240"/>
    </location>
</feature>
<gene>
    <name evidence="2" type="ORF">MtrunA17_Chr1g0164261</name>
</gene>
<organism evidence="2">
    <name type="scientific">Medicago truncatula</name>
    <name type="common">Barrel medic</name>
    <name type="synonym">Medicago tribuloides</name>
    <dbReference type="NCBI Taxonomy" id="3880"/>
    <lineage>
        <taxon>Eukaryota</taxon>
        <taxon>Viridiplantae</taxon>
        <taxon>Streptophyta</taxon>
        <taxon>Embryophyta</taxon>
        <taxon>Tracheophyta</taxon>
        <taxon>Spermatophyta</taxon>
        <taxon>Magnoliopsida</taxon>
        <taxon>eudicotyledons</taxon>
        <taxon>Gunneridae</taxon>
        <taxon>Pentapetalae</taxon>
        <taxon>rosids</taxon>
        <taxon>fabids</taxon>
        <taxon>Fabales</taxon>
        <taxon>Fabaceae</taxon>
        <taxon>Papilionoideae</taxon>
        <taxon>50 kb inversion clade</taxon>
        <taxon>NPAAA clade</taxon>
        <taxon>Hologalegina</taxon>
        <taxon>IRL clade</taxon>
        <taxon>Trifolieae</taxon>
        <taxon>Medicago</taxon>
    </lineage>
</organism>
<accession>A0A396JMA2</accession>
<evidence type="ECO:0000259" key="1">
    <source>
        <dbReference type="PROSITE" id="PS51126"/>
    </source>
</evidence>
<dbReference type="EMBL" id="PSQE01000001">
    <property type="protein sequence ID" value="RHN78324.1"/>
    <property type="molecule type" value="Genomic_DNA"/>
</dbReference>
<dbReference type="InterPro" id="IPR052072">
    <property type="entry name" value="Vascular_dev_regulator"/>
</dbReference>
<dbReference type="PROSITE" id="PS51126">
    <property type="entry name" value="DILUTE"/>
    <property type="match status" value="1"/>
</dbReference>
<protein>
    <submittedName>
        <fullName evidence="2">Putative Dilute domain-containing protein</fullName>
    </submittedName>
</protein>
<dbReference type="PANTHER" id="PTHR16027:SF6">
    <property type="entry name" value="DILUTE DOMAIN-CONTAINING PROTEIN"/>
    <property type="match status" value="1"/>
</dbReference>
<dbReference type="Gramene" id="rna1866">
    <property type="protein sequence ID" value="RHN78324.1"/>
    <property type="gene ID" value="gene1866"/>
</dbReference>
<comment type="caution">
    <text evidence="2">The sequence shown here is derived from an EMBL/GenBank/DDBJ whole genome shotgun (WGS) entry which is preliminary data.</text>
</comment>
<dbReference type="InterPro" id="IPR002710">
    <property type="entry name" value="Dilute_dom"/>
</dbReference>